<dbReference type="GO" id="GO:1990573">
    <property type="term" value="P:potassium ion import across plasma membrane"/>
    <property type="evidence" value="ECO:0007669"/>
    <property type="project" value="TreeGrafter"/>
</dbReference>
<dbReference type="Proteomes" id="UP000019423">
    <property type="component" value="Chromosome"/>
</dbReference>
<protein>
    <submittedName>
        <fullName evidence="15">Calcium-transporting ATPase</fullName>
    </submittedName>
</protein>
<evidence type="ECO:0000256" key="7">
    <source>
        <dbReference type="ARBA" id="ARBA00022840"/>
    </source>
</evidence>
<evidence type="ECO:0000256" key="12">
    <source>
        <dbReference type="SAM" id="MobiDB-lite"/>
    </source>
</evidence>
<keyword evidence="10 13" id="KW-1133">Transmembrane helix</keyword>
<dbReference type="HOGENOM" id="CLU_002360_3_3_10"/>
<dbReference type="PRINTS" id="PR00119">
    <property type="entry name" value="CATATPASE"/>
</dbReference>
<dbReference type="OrthoDB" id="1521937at2"/>
<dbReference type="SFLD" id="SFLDF00027">
    <property type="entry name" value="p-type_atpase"/>
    <property type="match status" value="1"/>
</dbReference>
<dbReference type="KEGG" id="hsw:Hsw_2231"/>
<dbReference type="Pfam" id="PF00690">
    <property type="entry name" value="Cation_ATPase_N"/>
    <property type="match status" value="1"/>
</dbReference>
<keyword evidence="6" id="KW-0547">Nucleotide-binding</keyword>
<dbReference type="GO" id="GO:0036376">
    <property type="term" value="P:sodium ion export across plasma membrane"/>
    <property type="evidence" value="ECO:0007669"/>
    <property type="project" value="TreeGrafter"/>
</dbReference>
<feature type="transmembrane region" description="Helical" evidence="13">
    <location>
        <begin position="657"/>
        <end position="679"/>
    </location>
</feature>
<dbReference type="GO" id="GO:0005524">
    <property type="term" value="F:ATP binding"/>
    <property type="evidence" value="ECO:0007669"/>
    <property type="project" value="UniProtKB-KW"/>
</dbReference>
<evidence type="ECO:0000256" key="10">
    <source>
        <dbReference type="ARBA" id="ARBA00022989"/>
    </source>
</evidence>
<reference evidence="15 16" key="1">
    <citation type="submission" date="2014-01" db="EMBL/GenBank/DDBJ databases">
        <title>Complete genome sequence of ionizing-radiation resistance bacterium Hymenobacter swuensis DY53.</title>
        <authorList>
            <person name="Jung J.-H."/>
            <person name="Jeong S.-W."/>
            <person name="Joe M.-H."/>
            <person name="Cho y.-j."/>
            <person name="Kim M.-K."/>
            <person name="Lim S.-Y."/>
        </authorList>
    </citation>
    <scope>NUCLEOTIDE SEQUENCE [LARGE SCALE GENOMIC DNA]</scope>
    <source>
        <strain evidence="15 16">DY53</strain>
    </source>
</reference>
<dbReference type="InterPro" id="IPR001757">
    <property type="entry name" value="P_typ_ATPase"/>
</dbReference>
<proteinExistence type="inferred from homology"/>
<keyword evidence="3" id="KW-1003">Cell membrane</keyword>
<dbReference type="eggNOG" id="COG0474">
    <property type="taxonomic scope" value="Bacteria"/>
</dbReference>
<evidence type="ECO:0000256" key="11">
    <source>
        <dbReference type="ARBA" id="ARBA00023136"/>
    </source>
</evidence>
<dbReference type="SFLD" id="SFLDG00002">
    <property type="entry name" value="C1.7:_P-type_atpase_like"/>
    <property type="match status" value="1"/>
</dbReference>
<dbReference type="InterPro" id="IPR008250">
    <property type="entry name" value="ATPase_P-typ_transduc_dom_A_sf"/>
</dbReference>
<evidence type="ECO:0000256" key="1">
    <source>
        <dbReference type="ARBA" id="ARBA00004651"/>
    </source>
</evidence>
<dbReference type="InterPro" id="IPR023298">
    <property type="entry name" value="ATPase_P-typ_TM_dom_sf"/>
</dbReference>
<dbReference type="GO" id="GO:0030007">
    <property type="term" value="P:intracellular potassium ion homeostasis"/>
    <property type="evidence" value="ECO:0007669"/>
    <property type="project" value="TreeGrafter"/>
</dbReference>
<accession>W8F5D4</accession>
<feature type="transmembrane region" description="Helical" evidence="13">
    <location>
        <begin position="828"/>
        <end position="845"/>
    </location>
</feature>
<evidence type="ECO:0000256" key="3">
    <source>
        <dbReference type="ARBA" id="ARBA00022475"/>
    </source>
</evidence>
<dbReference type="InterPro" id="IPR018303">
    <property type="entry name" value="ATPase_P-typ_P_site"/>
</dbReference>
<evidence type="ECO:0000256" key="13">
    <source>
        <dbReference type="SAM" id="Phobius"/>
    </source>
</evidence>
<dbReference type="InterPro" id="IPR023299">
    <property type="entry name" value="ATPase_P-typ_cyto_dom_N"/>
</dbReference>
<dbReference type="Gene3D" id="1.20.1110.10">
    <property type="entry name" value="Calcium-transporting ATPase, transmembrane domain"/>
    <property type="match status" value="2"/>
</dbReference>
<feature type="compositionally biased region" description="Pro residues" evidence="12">
    <location>
        <begin position="864"/>
        <end position="874"/>
    </location>
</feature>
<feature type="transmembrane region" description="Helical" evidence="13">
    <location>
        <begin position="759"/>
        <end position="777"/>
    </location>
</feature>
<dbReference type="FunFam" id="2.70.150.10:FF:000160">
    <property type="entry name" value="Sarcoplasmic/endoplasmic reticulum calcium ATPase 1"/>
    <property type="match status" value="1"/>
</dbReference>
<dbReference type="PATRIC" id="fig|1227739.3.peg.2434"/>
<dbReference type="SUPFAM" id="SSF56784">
    <property type="entry name" value="HAD-like"/>
    <property type="match status" value="1"/>
</dbReference>
<dbReference type="InterPro" id="IPR006068">
    <property type="entry name" value="ATPase_P-typ_cation-transptr_C"/>
</dbReference>
<evidence type="ECO:0000313" key="15">
    <source>
        <dbReference type="EMBL" id="AHJ97826.1"/>
    </source>
</evidence>
<evidence type="ECO:0000256" key="6">
    <source>
        <dbReference type="ARBA" id="ARBA00022741"/>
    </source>
</evidence>
<keyword evidence="11 13" id="KW-0472">Membrane</keyword>
<evidence type="ECO:0000256" key="9">
    <source>
        <dbReference type="ARBA" id="ARBA00022967"/>
    </source>
</evidence>
<dbReference type="SMART" id="SM00831">
    <property type="entry name" value="Cation_ATPase_N"/>
    <property type="match status" value="1"/>
</dbReference>
<dbReference type="InterPro" id="IPR004014">
    <property type="entry name" value="ATPase_P-typ_cation-transptr_N"/>
</dbReference>
<dbReference type="RefSeq" id="WP_081768389.1">
    <property type="nucleotide sequence ID" value="NZ_CP007145.1"/>
</dbReference>
<dbReference type="Pfam" id="PF13246">
    <property type="entry name" value="Cation_ATPase"/>
    <property type="match status" value="1"/>
</dbReference>
<dbReference type="Gene3D" id="2.70.150.10">
    <property type="entry name" value="Calcium-transporting ATPase, cytoplasmic transduction domain A"/>
    <property type="match status" value="1"/>
</dbReference>
<organism evidence="15 16">
    <name type="scientific">Hymenobacter swuensis DY53</name>
    <dbReference type="NCBI Taxonomy" id="1227739"/>
    <lineage>
        <taxon>Bacteria</taxon>
        <taxon>Pseudomonadati</taxon>
        <taxon>Bacteroidota</taxon>
        <taxon>Cytophagia</taxon>
        <taxon>Cytophagales</taxon>
        <taxon>Hymenobacteraceae</taxon>
        <taxon>Hymenobacter</taxon>
    </lineage>
</organism>
<dbReference type="PROSITE" id="PS00154">
    <property type="entry name" value="ATPASE_E1_E2"/>
    <property type="match status" value="1"/>
</dbReference>
<feature type="transmembrane region" description="Helical" evidence="13">
    <location>
        <begin position="268"/>
        <end position="294"/>
    </location>
</feature>
<dbReference type="Pfam" id="PF00122">
    <property type="entry name" value="E1-E2_ATPase"/>
    <property type="match status" value="1"/>
</dbReference>
<dbReference type="PANTHER" id="PTHR43294:SF21">
    <property type="entry name" value="CATION TRANSPORTING ATPASE"/>
    <property type="match status" value="1"/>
</dbReference>
<dbReference type="SUPFAM" id="SSF81653">
    <property type="entry name" value="Calcium ATPase, transduction domain A"/>
    <property type="match status" value="1"/>
</dbReference>
<feature type="transmembrane region" description="Helical" evidence="13">
    <location>
        <begin position="78"/>
        <end position="95"/>
    </location>
</feature>
<dbReference type="Gene3D" id="3.40.50.1000">
    <property type="entry name" value="HAD superfamily/HAD-like"/>
    <property type="match status" value="2"/>
</dbReference>
<dbReference type="InterPro" id="IPR036412">
    <property type="entry name" value="HAD-like_sf"/>
</dbReference>
<dbReference type="Gene3D" id="3.40.1110.10">
    <property type="entry name" value="Calcium-transporting ATPase, cytoplasmic domain N"/>
    <property type="match status" value="2"/>
</dbReference>
<evidence type="ECO:0000256" key="2">
    <source>
        <dbReference type="ARBA" id="ARBA00005675"/>
    </source>
</evidence>
<dbReference type="GO" id="GO:0005391">
    <property type="term" value="F:P-type sodium:potassium-exchanging transporter activity"/>
    <property type="evidence" value="ECO:0007669"/>
    <property type="project" value="TreeGrafter"/>
</dbReference>
<dbReference type="InterPro" id="IPR050510">
    <property type="entry name" value="Cation_transp_ATPase_P-type"/>
</dbReference>
<feature type="region of interest" description="Disordered" evidence="12">
    <location>
        <begin position="856"/>
        <end position="900"/>
    </location>
</feature>
<dbReference type="InterPro" id="IPR044492">
    <property type="entry name" value="P_typ_ATPase_HD_dom"/>
</dbReference>
<dbReference type="AlphaFoldDB" id="W8F5D4"/>
<feature type="transmembrane region" description="Helical" evidence="13">
    <location>
        <begin position="730"/>
        <end position="753"/>
    </location>
</feature>
<gene>
    <name evidence="15" type="ORF">Hsw_2231</name>
</gene>
<comment type="similarity">
    <text evidence="2">Belongs to the cation transport ATPase (P-type) (TC 3.A.3) family. Type IIA subfamily.</text>
</comment>
<dbReference type="InterPro" id="IPR059000">
    <property type="entry name" value="ATPase_P-type_domA"/>
</dbReference>
<dbReference type="SFLD" id="SFLDS00003">
    <property type="entry name" value="Haloacid_Dehalogenase"/>
    <property type="match status" value="1"/>
</dbReference>
<keyword evidence="4" id="KW-0597">Phosphoprotein</keyword>
<feature type="transmembrane region" description="Helical" evidence="13">
    <location>
        <begin position="50"/>
        <end position="72"/>
    </location>
</feature>
<keyword evidence="7" id="KW-0067">ATP-binding</keyword>
<comment type="subcellular location">
    <subcellularLocation>
        <location evidence="1">Cell membrane</location>
        <topology evidence="1">Multi-pass membrane protein</topology>
    </subcellularLocation>
</comment>
<dbReference type="GO" id="GO:0006883">
    <property type="term" value="P:intracellular sodium ion homeostasis"/>
    <property type="evidence" value="ECO:0007669"/>
    <property type="project" value="TreeGrafter"/>
</dbReference>
<feature type="transmembrane region" description="Helical" evidence="13">
    <location>
        <begin position="798"/>
        <end position="816"/>
    </location>
</feature>
<evidence type="ECO:0000256" key="5">
    <source>
        <dbReference type="ARBA" id="ARBA00022692"/>
    </source>
</evidence>
<keyword evidence="9" id="KW-1278">Translocase</keyword>
<keyword evidence="8" id="KW-0460">Magnesium</keyword>
<dbReference type="NCBIfam" id="TIGR01494">
    <property type="entry name" value="ATPase_P-type"/>
    <property type="match status" value="3"/>
</dbReference>
<dbReference type="GO" id="GO:1902600">
    <property type="term" value="P:proton transmembrane transport"/>
    <property type="evidence" value="ECO:0007669"/>
    <property type="project" value="TreeGrafter"/>
</dbReference>
<dbReference type="Pfam" id="PF00689">
    <property type="entry name" value="Cation_ATPase_C"/>
    <property type="match status" value="1"/>
</dbReference>
<dbReference type="SUPFAM" id="SSF81665">
    <property type="entry name" value="Calcium ATPase, transmembrane domain M"/>
    <property type="match status" value="1"/>
</dbReference>
<evidence type="ECO:0000256" key="4">
    <source>
        <dbReference type="ARBA" id="ARBA00022553"/>
    </source>
</evidence>
<sequence>MDYHIVPVEEAARLLGTTPAGLATPTARQRLIEHGPNQLADAHRKTIGQLVLHQLLDVMILVLLAAAGVSGLMGEWKSVYVILAIVVVNAVIGFLQEYRAEKAMEALQKMAASQAQVLRDGQAAKVAAADLVPGDMVLLEAGNIIPADLRFIETHALKVDESSLTGESTNVEKDPAPLPAGDYPLGDRLNLGFKGTFVTNGRATAYVVGTGMHTELGRIATLIQTAETSTPLQKRLATLGKRLAVAALVVGALFFAVGWLRGEPLRELLLVSISLAIAALPEALPALVTISLALGAKRLVDSHALIRKLPAVETLGSVTYICTDKTGTLTLNKMTVEEVFEVPDFRLPVLEDGHGLLTAMALNTDATQDDQGQWLGDSTEVALARYAAEQEHSRAALEARFPRLAELPFDSERKCMSTLHQTPQGVLVVTKGAVGSLFAQLDTSQQAGIPDLKRRVDALAGQGHRVLGYAARLLPELPAEITSATIETGLVFVGFAGLLDPPRPEARQAVAECKAAGITAVMITGDHQLTARAVAESLGIITSGEDLVLTGKELTQLDEPAFAELVEQVRVYARVDPAQKLRIVSALQSRHQFVAMTGDGVNDAPALKNADIGIAMGINGTEVSKEAAHMILLDDDFATIVEAVRHGRRIYGNILKFIRYIMAGSAGEICTLFFAPLFGLPIPLLAIHILWINLITDGLPGLALAYEPSEPNSMKRPPIDPKQTIFADGLGWFIVWVGLLVGGVTIGMQAWAIHGAGTHWQTMTFSVLCFSQLGLAFTVRSRHESAFRIGLFANKPMLGALTLTFGLQLLIIYVPFFNDLFRTEPLTWPELGLTLAVSSVVFWAVEAHKLVSRLREPASVSSAPVPPAPTPATPPARAGEPAQQPTNRPTKPISEPLLQP</sequence>
<dbReference type="PANTHER" id="PTHR43294">
    <property type="entry name" value="SODIUM/POTASSIUM-TRANSPORTING ATPASE SUBUNIT ALPHA"/>
    <property type="match status" value="1"/>
</dbReference>
<keyword evidence="5 13" id="KW-0812">Transmembrane</keyword>
<name>W8F5D4_9BACT</name>
<dbReference type="InterPro" id="IPR023214">
    <property type="entry name" value="HAD_sf"/>
</dbReference>
<feature type="transmembrane region" description="Helical" evidence="13">
    <location>
        <begin position="685"/>
        <end position="706"/>
    </location>
</feature>
<dbReference type="PRINTS" id="PR00120">
    <property type="entry name" value="HATPASE"/>
</dbReference>
<feature type="transmembrane region" description="Helical" evidence="13">
    <location>
        <begin position="243"/>
        <end position="262"/>
    </location>
</feature>
<feature type="domain" description="Cation-transporting P-type ATPase N-terminal" evidence="14">
    <location>
        <begin position="2"/>
        <end position="75"/>
    </location>
</feature>
<dbReference type="FunFam" id="3.40.50.1000:FF:000028">
    <property type="entry name" value="Calcium-transporting P-type ATPase, putative"/>
    <property type="match status" value="1"/>
</dbReference>
<evidence type="ECO:0000256" key="8">
    <source>
        <dbReference type="ARBA" id="ARBA00022842"/>
    </source>
</evidence>
<dbReference type="Pfam" id="PF08282">
    <property type="entry name" value="Hydrolase_3"/>
    <property type="match status" value="1"/>
</dbReference>
<dbReference type="GO" id="GO:0016887">
    <property type="term" value="F:ATP hydrolysis activity"/>
    <property type="evidence" value="ECO:0007669"/>
    <property type="project" value="InterPro"/>
</dbReference>
<keyword evidence="16" id="KW-1185">Reference proteome</keyword>
<dbReference type="STRING" id="1227739.Hsw_2231"/>
<dbReference type="GO" id="GO:0005886">
    <property type="term" value="C:plasma membrane"/>
    <property type="evidence" value="ECO:0007669"/>
    <property type="project" value="UniProtKB-SubCell"/>
</dbReference>
<evidence type="ECO:0000313" key="16">
    <source>
        <dbReference type="Proteomes" id="UP000019423"/>
    </source>
</evidence>
<dbReference type="EMBL" id="CP007145">
    <property type="protein sequence ID" value="AHJ97826.1"/>
    <property type="molecule type" value="Genomic_DNA"/>
</dbReference>
<evidence type="ECO:0000259" key="14">
    <source>
        <dbReference type="SMART" id="SM00831"/>
    </source>
</evidence>